<evidence type="ECO:0000256" key="5">
    <source>
        <dbReference type="ARBA" id="ARBA00022737"/>
    </source>
</evidence>
<evidence type="ECO:0000256" key="2">
    <source>
        <dbReference type="ARBA" id="ARBA00022448"/>
    </source>
</evidence>
<dbReference type="CDD" id="cd04052">
    <property type="entry name" value="C2B_Tricalbin-like"/>
    <property type="match status" value="1"/>
</dbReference>
<feature type="compositionally biased region" description="Basic and acidic residues" evidence="11">
    <location>
        <begin position="191"/>
        <end position="213"/>
    </location>
</feature>
<dbReference type="PROSITE" id="PS51847">
    <property type="entry name" value="SMP"/>
    <property type="match status" value="1"/>
</dbReference>
<evidence type="ECO:0000256" key="12">
    <source>
        <dbReference type="SAM" id="Phobius"/>
    </source>
</evidence>
<feature type="compositionally biased region" description="Low complexity" evidence="11">
    <location>
        <begin position="1148"/>
        <end position="1171"/>
    </location>
</feature>
<dbReference type="InterPro" id="IPR057349">
    <property type="entry name" value="C2_Mug190_3rd"/>
</dbReference>
<feature type="compositionally biased region" description="Basic and acidic residues" evidence="11">
    <location>
        <begin position="149"/>
        <end position="161"/>
    </location>
</feature>
<dbReference type="InterPro" id="IPR031468">
    <property type="entry name" value="SMP_LBD"/>
</dbReference>
<feature type="compositionally biased region" description="Acidic residues" evidence="11">
    <location>
        <begin position="848"/>
        <end position="858"/>
    </location>
</feature>
<sequence>MAAPPPDKENEHQEYERNFSTPYGREHPVPTIQGYRKIQEDREQKEGNTTGHQSHGIAGAVKRMFKSDAVAEGDENAQGWAAESENQNTAASRGHNSATQQTSQEDRKPEDGTKNNNAPPDTKSQDKLTDTSQAVSNETDPKAKRRAMKQHDPEKDSKSRQVTDPVTHMPVDIHDFTETELNQAPANLPEPGHKDRPNHSQTDEHEDHERLQREKQEIDSGYKGMQRMFPPPSFEALKKESAQVYQRAMIFSIMALGTTLLLASGMAFWTLRHWDEYSIIVKSATFSMTILVGLSGFLGVYIGSGWLSNRIKTVWDDETWASARKEEKKQQADVEIPESSMWLNFMVAAIWPLVNPDLFNSLVDTLEDVMQASLPKIVRMIAIEDFGQGKSAIRILGIRSLPAGAADESVSQDGKVRKSKSSSSDRDNPGQGEVNEDDKNKSGSKDEDEQYAQEDAYLAEGLEAESGDFLNLEIAFSYRAVTKGKGLKQRSQNAHLYLVFYLPSNIPVPVWVAVDGIVGIIRMRIQIAPDPPFVNLCTLSFMGQPKASISCVPLLKKGPNLMDIPFLSSFVQSSIDAALAEYVAPKSITLDLKQMLQGDDFKKDSTNRGVLFIKIHSASGMESGDTKIPLIKDGSSDCYMSCGWAKFSKSMWSTRIIVADMQPSFEEHYMMLVGPGELNADERLRLQLWDSDRTSADDDLGRVEVDLKELMNSKESKGKMWQREDSFVDLDGESSKPGNVKWEVGYFEKVGLTQDQFDTQSYNPDIRSMAELKKTVNESAKKKLREAPRHVREQETSQQQKQEFYEQESALICSASPPKDFPSGILSVQIHNAYGLEISSLRKKTKEEEDEDGEDNPDAELPSPYCSIIVNGRVVYKTRTKPKNSNPFYNAGMERFVRSWKDAEVIVAVRDSRIHENDPLLGIIHLPLEHVFEKRAQTNETYPLCGGVGYGKLRVSMIFRAIDIKLPMELQGWDYGTLEIGEEITSSDLPSDIQGLRLKLSTSIEHKRMHSNKDGSWRQRRDKKIYLAVSKRYASSMLVEFRSNRALKDKTSAWAVLWLKDIPDDEEKSIDLPVWTGDQETFKRVKDNVLQEMGEKIGTIKLQLKLYAGLHEGHKRLKDANVKNVMECLAIASENREIDEDDQEMDKSGSSSDSDDSNSNNSNGPGDSGSPINKIKDYKEKSGTLHRQHRGLMQWKLARKADWAQSKLTEDLPNKIKNTFSRKGKVQGVETET</sequence>
<evidence type="ECO:0000256" key="11">
    <source>
        <dbReference type="SAM" id="MobiDB-lite"/>
    </source>
</evidence>
<dbReference type="InterPro" id="IPR037765">
    <property type="entry name" value="C2B_Tricalbin"/>
</dbReference>
<comment type="caution">
    <text evidence="15">The sequence shown here is derived from an EMBL/GenBank/DDBJ whole genome shotgun (WGS) entry which is preliminary data.</text>
</comment>
<feature type="region of interest" description="Disordered" evidence="11">
    <location>
        <begin position="183"/>
        <end position="213"/>
    </location>
</feature>
<evidence type="ECO:0000256" key="8">
    <source>
        <dbReference type="ARBA" id="ARBA00023055"/>
    </source>
</evidence>
<evidence type="ECO:0000256" key="10">
    <source>
        <dbReference type="ARBA" id="ARBA00023136"/>
    </source>
</evidence>
<keyword evidence="6" id="KW-0256">Endoplasmic reticulum</keyword>
<feature type="domain" description="C2" evidence="13">
    <location>
        <begin position="591"/>
        <end position="722"/>
    </location>
</feature>
<feature type="compositionally biased region" description="Basic and acidic residues" evidence="11">
    <location>
        <begin position="1"/>
        <end position="17"/>
    </location>
</feature>
<name>A0A8H3IQC0_9LECA</name>
<feature type="compositionally biased region" description="Polar residues" evidence="11">
    <location>
        <begin position="84"/>
        <end position="103"/>
    </location>
</feature>
<keyword evidence="8" id="KW-0445">Lipid transport</keyword>
<evidence type="ECO:0000256" key="3">
    <source>
        <dbReference type="ARBA" id="ARBA00022553"/>
    </source>
</evidence>
<feature type="transmembrane region" description="Helical" evidence="12">
    <location>
        <begin position="248"/>
        <end position="271"/>
    </location>
</feature>
<keyword evidence="3" id="KW-0597">Phosphoprotein</keyword>
<accession>A0A8H3IQC0</accession>
<dbReference type="InterPro" id="IPR035892">
    <property type="entry name" value="C2_domain_sf"/>
</dbReference>
<feature type="compositionally biased region" description="Basic and acidic residues" evidence="11">
    <location>
        <begin position="37"/>
        <end position="46"/>
    </location>
</feature>
<dbReference type="GO" id="GO:0005789">
    <property type="term" value="C:endoplasmic reticulum membrane"/>
    <property type="evidence" value="ECO:0007669"/>
    <property type="project" value="UniProtKB-SubCell"/>
</dbReference>
<evidence type="ECO:0000256" key="7">
    <source>
        <dbReference type="ARBA" id="ARBA00022989"/>
    </source>
</evidence>
<keyword evidence="7 12" id="KW-1133">Transmembrane helix</keyword>
<feature type="region of interest" description="Disordered" evidence="11">
    <location>
        <begin position="1"/>
        <end position="168"/>
    </location>
</feature>
<evidence type="ECO:0000256" key="4">
    <source>
        <dbReference type="ARBA" id="ARBA00022692"/>
    </source>
</evidence>
<dbReference type="AlphaFoldDB" id="A0A8H3IQC0"/>
<dbReference type="OrthoDB" id="419768at2759"/>
<dbReference type="EMBL" id="CAJPDQ010000019">
    <property type="protein sequence ID" value="CAF9923495.1"/>
    <property type="molecule type" value="Genomic_DNA"/>
</dbReference>
<evidence type="ECO:0008006" key="17">
    <source>
        <dbReference type="Google" id="ProtNLM"/>
    </source>
</evidence>
<dbReference type="PANTHER" id="PTHR47348">
    <property type="entry name" value="MEIOTICALLY UP-REGULATED GENE 190 PROTEIN"/>
    <property type="match status" value="1"/>
</dbReference>
<dbReference type="InterPro" id="IPR000008">
    <property type="entry name" value="C2_dom"/>
</dbReference>
<feature type="domain" description="SMP-LTD" evidence="14">
    <location>
        <begin position="336"/>
        <end position="593"/>
    </location>
</feature>
<proteinExistence type="predicted"/>
<feature type="compositionally biased region" description="Basic and acidic residues" evidence="11">
    <location>
        <begin position="1174"/>
        <end position="1183"/>
    </location>
</feature>
<comment type="subcellular location">
    <subcellularLocation>
        <location evidence="1">Endoplasmic reticulum membrane</location>
    </subcellularLocation>
</comment>
<protein>
    <recommendedName>
        <fullName evidence="17">Meiotically up-regulated gene 190 protein</fullName>
    </recommendedName>
</protein>
<dbReference type="GO" id="GO:0061817">
    <property type="term" value="P:endoplasmic reticulum-plasma membrane tethering"/>
    <property type="evidence" value="ECO:0007669"/>
    <property type="project" value="InterPro"/>
</dbReference>
<keyword evidence="9" id="KW-0446">Lipid-binding</keyword>
<reference evidence="15" key="1">
    <citation type="submission" date="2021-03" db="EMBL/GenBank/DDBJ databases">
        <authorList>
            <person name="Tagirdzhanova G."/>
        </authorList>
    </citation>
    <scope>NUCLEOTIDE SEQUENCE</scope>
</reference>
<evidence type="ECO:0000256" key="9">
    <source>
        <dbReference type="ARBA" id="ARBA00023121"/>
    </source>
</evidence>
<dbReference type="Pfam" id="PF25331">
    <property type="entry name" value="C2_Mug190_3rd"/>
    <property type="match status" value="1"/>
</dbReference>
<feature type="compositionally biased region" description="Basic and acidic residues" evidence="11">
    <location>
        <begin position="104"/>
        <end position="113"/>
    </location>
</feature>
<dbReference type="SMART" id="SM00239">
    <property type="entry name" value="C2"/>
    <property type="match status" value="2"/>
</dbReference>
<dbReference type="Proteomes" id="UP000664169">
    <property type="component" value="Unassembled WGS sequence"/>
</dbReference>
<dbReference type="PROSITE" id="PS50004">
    <property type="entry name" value="C2"/>
    <property type="match status" value="2"/>
</dbReference>
<keyword evidence="5" id="KW-0677">Repeat</keyword>
<feature type="domain" description="C2" evidence="13">
    <location>
        <begin position="807"/>
        <end position="942"/>
    </location>
</feature>
<evidence type="ECO:0000259" key="13">
    <source>
        <dbReference type="PROSITE" id="PS50004"/>
    </source>
</evidence>
<dbReference type="GO" id="GO:0006869">
    <property type="term" value="P:lipid transport"/>
    <property type="evidence" value="ECO:0007669"/>
    <property type="project" value="UniProtKB-KW"/>
</dbReference>
<dbReference type="PANTHER" id="PTHR47348:SF2">
    <property type="entry name" value="MEIOTICALLY UP-REGULATED 190 PROTEIN"/>
    <property type="match status" value="1"/>
</dbReference>
<feature type="region of interest" description="Disordered" evidence="11">
    <location>
        <begin position="1134"/>
        <end position="1191"/>
    </location>
</feature>
<feature type="region of interest" description="Disordered" evidence="11">
    <location>
        <begin position="841"/>
        <end position="862"/>
    </location>
</feature>
<dbReference type="Pfam" id="PF00168">
    <property type="entry name" value="C2"/>
    <property type="match status" value="2"/>
</dbReference>
<evidence type="ECO:0000313" key="16">
    <source>
        <dbReference type="Proteomes" id="UP000664169"/>
    </source>
</evidence>
<keyword evidence="2" id="KW-0813">Transport</keyword>
<dbReference type="Gene3D" id="2.60.40.150">
    <property type="entry name" value="C2 domain"/>
    <property type="match status" value="2"/>
</dbReference>
<gene>
    <name evidence="15" type="ORF">GOMPHAMPRED_002854</name>
</gene>
<organism evidence="15 16">
    <name type="scientific">Gomphillus americanus</name>
    <dbReference type="NCBI Taxonomy" id="1940652"/>
    <lineage>
        <taxon>Eukaryota</taxon>
        <taxon>Fungi</taxon>
        <taxon>Dikarya</taxon>
        <taxon>Ascomycota</taxon>
        <taxon>Pezizomycotina</taxon>
        <taxon>Lecanoromycetes</taxon>
        <taxon>OSLEUM clade</taxon>
        <taxon>Ostropomycetidae</taxon>
        <taxon>Ostropales</taxon>
        <taxon>Graphidaceae</taxon>
        <taxon>Gomphilloideae</taxon>
        <taxon>Gomphillus</taxon>
    </lineage>
</organism>
<feature type="transmembrane region" description="Helical" evidence="12">
    <location>
        <begin position="277"/>
        <end position="302"/>
    </location>
</feature>
<evidence type="ECO:0000313" key="15">
    <source>
        <dbReference type="EMBL" id="CAF9923495.1"/>
    </source>
</evidence>
<feature type="transmembrane region" description="Helical" evidence="12">
    <location>
        <begin position="494"/>
        <end position="514"/>
    </location>
</feature>
<evidence type="ECO:0000259" key="14">
    <source>
        <dbReference type="PROSITE" id="PS51847"/>
    </source>
</evidence>
<dbReference type="SUPFAM" id="SSF49562">
    <property type="entry name" value="C2 domain (Calcium/lipid-binding domain, CaLB)"/>
    <property type="match status" value="2"/>
</dbReference>
<keyword evidence="16" id="KW-1185">Reference proteome</keyword>
<feature type="region of interest" description="Disordered" evidence="11">
    <location>
        <begin position="407"/>
        <end position="450"/>
    </location>
</feature>
<feature type="region of interest" description="Disordered" evidence="11">
    <location>
        <begin position="1206"/>
        <end position="1233"/>
    </location>
</feature>
<evidence type="ECO:0000256" key="6">
    <source>
        <dbReference type="ARBA" id="ARBA00022824"/>
    </source>
</evidence>
<dbReference type="Pfam" id="PF25669">
    <property type="entry name" value="SMP_MUG190-like"/>
    <property type="match status" value="1"/>
</dbReference>
<dbReference type="GO" id="GO:0008289">
    <property type="term" value="F:lipid binding"/>
    <property type="evidence" value="ECO:0007669"/>
    <property type="project" value="UniProtKB-KW"/>
</dbReference>
<keyword evidence="4 12" id="KW-0812">Transmembrane</keyword>
<dbReference type="CDD" id="cd21676">
    <property type="entry name" value="SMP_Mug190"/>
    <property type="match status" value="1"/>
</dbReference>
<evidence type="ECO:0000256" key="1">
    <source>
        <dbReference type="ARBA" id="ARBA00004586"/>
    </source>
</evidence>
<keyword evidence="10 12" id="KW-0472">Membrane</keyword>